<evidence type="ECO:0000256" key="7">
    <source>
        <dbReference type="ARBA" id="ARBA00022801"/>
    </source>
</evidence>
<dbReference type="FunFam" id="3.40.190.80:FF:000001">
    <property type="entry name" value="Fructose-1,6-bisphosphatase class 1"/>
    <property type="match status" value="1"/>
</dbReference>
<dbReference type="GO" id="GO:0042132">
    <property type="term" value="F:fructose 1,6-bisphosphate 1-phosphatase activity"/>
    <property type="evidence" value="ECO:0007669"/>
    <property type="project" value="UniProtKB-UniRule"/>
</dbReference>
<keyword evidence="7 12" id="KW-0378">Hydrolase</keyword>
<evidence type="ECO:0000256" key="5">
    <source>
        <dbReference type="ARBA" id="ARBA00022490"/>
    </source>
</evidence>
<comment type="caution">
    <text evidence="16">The sequence shown here is derived from an EMBL/GenBank/DDBJ whole genome shotgun (WGS) entry which is preliminary data.</text>
</comment>
<evidence type="ECO:0000256" key="1">
    <source>
        <dbReference type="ARBA" id="ARBA00001273"/>
    </source>
</evidence>
<dbReference type="Pfam" id="PF00316">
    <property type="entry name" value="FBPase"/>
    <property type="match status" value="1"/>
</dbReference>
<feature type="binding site" evidence="12">
    <location>
        <position position="320"/>
    </location>
    <ligand>
        <name>substrate</name>
    </ligand>
</feature>
<evidence type="ECO:0000256" key="8">
    <source>
        <dbReference type="ARBA" id="ARBA00022842"/>
    </source>
</evidence>
<dbReference type="EMBL" id="AOGX02000008">
    <property type="protein sequence ID" value="EOQ90538.1"/>
    <property type="molecule type" value="Genomic_DNA"/>
</dbReference>
<comment type="caution">
    <text evidence="12">Lacks conserved residue(s) required for the propagation of feature annotation.</text>
</comment>
<dbReference type="PANTHER" id="PTHR11556">
    <property type="entry name" value="FRUCTOSE-1,6-BISPHOSPHATASE-RELATED"/>
    <property type="match status" value="1"/>
</dbReference>
<dbReference type="GO" id="GO:0030388">
    <property type="term" value="P:fructose 1,6-bisphosphate metabolic process"/>
    <property type="evidence" value="ECO:0007669"/>
    <property type="project" value="TreeGrafter"/>
</dbReference>
<dbReference type="PANTHER" id="PTHR11556:SF35">
    <property type="entry name" value="SEDOHEPTULOSE-1,7-BISPHOSPHATASE, CHLOROPLASTIC"/>
    <property type="match status" value="1"/>
</dbReference>
<protein>
    <recommendedName>
        <fullName evidence="10 12">Fructose-1,6-bisphosphatase class 1</fullName>
        <shortName evidence="12">FBPase class 1</shortName>
        <ecNumber evidence="4 12">3.1.3.11</ecNumber>
    </recommendedName>
    <alternativeName>
        <fullName evidence="11 12">D-fructose-1,6-bisphosphate 1-phosphohydrolase class 1</fullName>
    </alternativeName>
</protein>
<dbReference type="Proteomes" id="UP000013996">
    <property type="component" value="Unassembled WGS sequence"/>
</dbReference>
<feature type="binding site" evidence="12">
    <location>
        <begin position="161"/>
        <end position="164"/>
    </location>
    <ligand>
        <name>substrate</name>
    </ligand>
</feature>
<evidence type="ECO:0000256" key="12">
    <source>
        <dbReference type="HAMAP-Rule" id="MF_01855"/>
    </source>
</evidence>
<name>A0A5E8HIS9_9LEPT</name>
<evidence type="ECO:0000256" key="3">
    <source>
        <dbReference type="ARBA" id="ARBA00010941"/>
    </source>
</evidence>
<dbReference type="GO" id="GO:0000287">
    <property type="term" value="F:magnesium ion binding"/>
    <property type="evidence" value="ECO:0007669"/>
    <property type="project" value="UniProtKB-UniRule"/>
</dbReference>
<dbReference type="Pfam" id="PF18913">
    <property type="entry name" value="FBPase_C"/>
    <property type="match status" value="1"/>
</dbReference>
<dbReference type="GO" id="GO:0006002">
    <property type="term" value="P:fructose 6-phosphate metabolic process"/>
    <property type="evidence" value="ECO:0007669"/>
    <property type="project" value="TreeGrafter"/>
</dbReference>
<reference evidence="16 17" key="1">
    <citation type="submission" date="2013-04" db="EMBL/GenBank/DDBJ databases">
        <authorList>
            <person name="Harkins D.M."/>
            <person name="Durkin A.S."/>
            <person name="Brinkac L.M."/>
            <person name="Haft D.H."/>
            <person name="Selengut J.D."/>
            <person name="Sanka R."/>
            <person name="DePew J."/>
            <person name="Purushe J."/>
            <person name="Hartskeerl R.A."/>
            <person name="Ahmed A."/>
            <person name="van der Linden H."/>
            <person name="Goris M.G.A."/>
            <person name="Vinetz J.M."/>
            <person name="Sutton G.G."/>
            <person name="Nierman W.C."/>
            <person name="Fouts D.E."/>
        </authorList>
    </citation>
    <scope>NUCLEOTIDE SEQUENCE [LARGE SCALE GENOMIC DNA]</scope>
    <source>
        <strain evidence="16 17">Sao Paulo</strain>
    </source>
</reference>
<feature type="binding site" evidence="12">
    <location>
        <position position="136"/>
    </location>
    <ligand>
        <name>Mg(2+)</name>
        <dbReference type="ChEBI" id="CHEBI:18420"/>
        <label>1</label>
    </ligand>
</feature>
<dbReference type="Gene3D" id="3.40.190.80">
    <property type="match status" value="1"/>
</dbReference>
<dbReference type="FunFam" id="3.30.540.10:FF:000002">
    <property type="entry name" value="Fructose-1,6-bisphosphatase class 1"/>
    <property type="match status" value="1"/>
</dbReference>
<dbReference type="PROSITE" id="PS00124">
    <property type="entry name" value="FBPASE"/>
    <property type="match status" value="1"/>
</dbReference>
<feature type="binding site" evidence="12">
    <location>
        <position position="158"/>
    </location>
    <ligand>
        <name>Mg(2+)</name>
        <dbReference type="ChEBI" id="CHEBI:18420"/>
        <label>2</label>
    </ligand>
</feature>
<evidence type="ECO:0000259" key="14">
    <source>
        <dbReference type="Pfam" id="PF00316"/>
    </source>
</evidence>
<evidence type="ECO:0000313" key="17">
    <source>
        <dbReference type="Proteomes" id="UP000013996"/>
    </source>
</evidence>
<dbReference type="CDD" id="cd00354">
    <property type="entry name" value="FBPase"/>
    <property type="match status" value="1"/>
</dbReference>
<feature type="binding site" evidence="12">
    <location>
        <position position="161"/>
    </location>
    <ligand>
        <name>Mg(2+)</name>
        <dbReference type="ChEBI" id="CHEBI:18420"/>
        <label>2</label>
    </ligand>
</feature>
<comment type="similarity">
    <text evidence="3 12 13">Belongs to the FBPase class 1 family.</text>
</comment>
<organism evidence="16 17">
    <name type="scientific">Leptospira yanagawae serovar Saopaulo str. Sao Paulo = ATCC 700523</name>
    <dbReference type="NCBI Taxonomy" id="1249483"/>
    <lineage>
        <taxon>Bacteria</taxon>
        <taxon>Pseudomonadati</taxon>
        <taxon>Spirochaetota</taxon>
        <taxon>Spirochaetia</taxon>
        <taxon>Leptospirales</taxon>
        <taxon>Leptospiraceae</taxon>
        <taxon>Leptospira</taxon>
    </lineage>
</organism>
<dbReference type="SUPFAM" id="SSF56655">
    <property type="entry name" value="Carbohydrate phosphatase"/>
    <property type="match status" value="1"/>
</dbReference>
<evidence type="ECO:0000256" key="13">
    <source>
        <dbReference type="RuleBase" id="RU000508"/>
    </source>
</evidence>
<dbReference type="STRING" id="1249483.LEP1GSC202_3863"/>
<comment type="pathway">
    <text evidence="2">Carbohydrate biosynthesis; Calvin cycle.</text>
</comment>
<comment type="cofactor">
    <cofactor evidence="12">
        <name>Mg(2+)</name>
        <dbReference type="ChEBI" id="CHEBI:18420"/>
    </cofactor>
    <text evidence="12">Binds 2 magnesium ions per subunit.</text>
</comment>
<evidence type="ECO:0000256" key="6">
    <source>
        <dbReference type="ARBA" id="ARBA00022723"/>
    </source>
</evidence>
<dbReference type="PIRSF" id="PIRSF500210">
    <property type="entry name" value="FBPtase"/>
    <property type="match status" value="1"/>
</dbReference>
<dbReference type="GO" id="GO:0006000">
    <property type="term" value="P:fructose metabolic process"/>
    <property type="evidence" value="ECO:0007669"/>
    <property type="project" value="TreeGrafter"/>
</dbReference>
<dbReference type="AlphaFoldDB" id="A0A5E8HIS9"/>
<feature type="binding site" evidence="12">
    <location>
        <position position="326"/>
    </location>
    <ligand>
        <name>Mg(2+)</name>
        <dbReference type="ChEBI" id="CHEBI:18420"/>
        <label>2</label>
    </ligand>
</feature>
<keyword evidence="5 12" id="KW-0963">Cytoplasm</keyword>
<keyword evidence="9 12" id="KW-0119">Carbohydrate metabolism</keyword>
<evidence type="ECO:0000256" key="2">
    <source>
        <dbReference type="ARBA" id="ARBA00005215"/>
    </source>
</evidence>
<feature type="binding site" evidence="12">
    <location>
        <position position="158"/>
    </location>
    <ligand>
        <name>Mg(2+)</name>
        <dbReference type="ChEBI" id="CHEBI:18420"/>
        <label>1</label>
    </ligand>
</feature>
<dbReference type="InterPro" id="IPR033391">
    <property type="entry name" value="FBPase_N"/>
</dbReference>
<evidence type="ECO:0000256" key="10">
    <source>
        <dbReference type="ARBA" id="ARBA00072069"/>
    </source>
</evidence>
<feature type="binding site" evidence="12">
    <location>
        <position position="160"/>
    </location>
    <ligand>
        <name>Mg(2+)</name>
        <dbReference type="ChEBI" id="CHEBI:18420"/>
        <label>1</label>
    </ligand>
</feature>
<dbReference type="InterPro" id="IPR000146">
    <property type="entry name" value="FBPase_class-1"/>
</dbReference>
<comment type="catalytic activity">
    <reaction evidence="1 12">
        <text>beta-D-fructose 1,6-bisphosphate + H2O = beta-D-fructose 6-phosphate + phosphate</text>
        <dbReference type="Rhea" id="RHEA:11064"/>
        <dbReference type="ChEBI" id="CHEBI:15377"/>
        <dbReference type="ChEBI" id="CHEBI:32966"/>
        <dbReference type="ChEBI" id="CHEBI:43474"/>
        <dbReference type="ChEBI" id="CHEBI:57634"/>
        <dbReference type="EC" id="3.1.3.11"/>
    </reaction>
</comment>
<evidence type="ECO:0000256" key="11">
    <source>
        <dbReference type="ARBA" id="ARBA00081210"/>
    </source>
</evidence>
<feature type="domain" description="Fructose-1-6-bisphosphatase class 1 C-terminal" evidence="15">
    <location>
        <begin position="245"/>
        <end position="376"/>
    </location>
</feature>
<evidence type="ECO:0000256" key="4">
    <source>
        <dbReference type="ARBA" id="ARBA00013093"/>
    </source>
</evidence>
<comment type="subunit">
    <text evidence="12">Homotetramer.</text>
</comment>
<keyword evidence="6 12" id="KW-0479">Metal-binding</keyword>
<evidence type="ECO:0000256" key="9">
    <source>
        <dbReference type="ARBA" id="ARBA00023277"/>
    </source>
</evidence>
<accession>A0A5E8HIS9</accession>
<dbReference type="NCBIfam" id="NF006778">
    <property type="entry name" value="PRK09293.1-1"/>
    <property type="match status" value="1"/>
</dbReference>
<dbReference type="InterPro" id="IPR028343">
    <property type="entry name" value="FBPtase"/>
</dbReference>
<keyword evidence="8 12" id="KW-0460">Magnesium</keyword>
<dbReference type="EC" id="3.1.3.11" evidence="4 12"/>
<dbReference type="GO" id="GO:0005986">
    <property type="term" value="P:sucrose biosynthetic process"/>
    <property type="evidence" value="ECO:0007669"/>
    <property type="project" value="TreeGrafter"/>
</dbReference>
<dbReference type="Gene3D" id="3.30.540.10">
    <property type="entry name" value="Fructose-1,6-Bisphosphatase, subunit A, domain 1"/>
    <property type="match status" value="1"/>
</dbReference>
<dbReference type="GO" id="GO:0006094">
    <property type="term" value="P:gluconeogenesis"/>
    <property type="evidence" value="ECO:0007669"/>
    <property type="project" value="UniProtKB-UniRule"/>
</dbReference>
<dbReference type="PIRSF" id="PIRSF000904">
    <property type="entry name" value="FBPtase_SBPase"/>
    <property type="match status" value="1"/>
</dbReference>
<dbReference type="PRINTS" id="PR00115">
    <property type="entry name" value="F16BPHPHTASE"/>
</dbReference>
<gene>
    <name evidence="12 16" type="primary">fbp</name>
    <name evidence="16" type="ORF">LEP1GSC202_3863</name>
</gene>
<feature type="binding site" evidence="12">
    <location>
        <position position="255"/>
    </location>
    <ligand>
        <name>substrate</name>
    </ligand>
</feature>
<sequence>MEFLSFSIGGSTCIQKEKGFAPYPQPQKWSKNNLGETVNATPKQKKLISLSQFILEEQLKIPHASGEFTALLSHLVYAAKIVGREVRKAGLLDDILGATEDTNVQGETQMKLDLYADNAFNQSLKICGHLCVLASEEHEAIIPIPGGYNIGKYTMAIDPLDGSSNIDTNVSIGTIFSIHQRLEPNSKEPGTEKDLLQQGHLQRCAGYIIYGSSTMLVLSTGKGVSGFTLDPSVGEFLLSHPNMQMPESGDIYSANEGNASYWSPEVQAYLQKIKSIEGGKKPKTARYIGSLVADFHRNLLKGGIFLYPNDTKSSKYPNGKLRLLYEAAPMAYIAEQAGGMAVTVKGERILDLTPKELHERTTLIIGSKKEVEEFLTFVPK</sequence>
<dbReference type="GO" id="GO:0005829">
    <property type="term" value="C:cytosol"/>
    <property type="evidence" value="ECO:0007669"/>
    <property type="project" value="TreeGrafter"/>
</dbReference>
<dbReference type="InterPro" id="IPR044015">
    <property type="entry name" value="FBPase_C_dom"/>
</dbReference>
<dbReference type="InterPro" id="IPR020548">
    <property type="entry name" value="Fructose_bisphosphatase_AS"/>
</dbReference>
<evidence type="ECO:0000259" key="15">
    <source>
        <dbReference type="Pfam" id="PF18913"/>
    </source>
</evidence>
<feature type="binding site" evidence="12">
    <location>
        <position position="287"/>
    </location>
    <ligand>
        <name>substrate</name>
    </ligand>
</feature>
<evidence type="ECO:0000313" key="16">
    <source>
        <dbReference type="EMBL" id="EOQ90538.1"/>
    </source>
</evidence>
<comment type="subcellular location">
    <subcellularLocation>
        <location evidence="12">Cytoplasm</location>
    </subcellularLocation>
</comment>
<proteinExistence type="inferred from homology"/>
<dbReference type="HAMAP" id="MF_01855">
    <property type="entry name" value="FBPase_class1"/>
    <property type="match status" value="1"/>
</dbReference>
<feature type="domain" description="Fructose-1-6-bisphosphatase class I N-terminal" evidence="14">
    <location>
        <begin position="49"/>
        <end position="241"/>
    </location>
</feature>